<name>A0A9P5JTC7_9AGAM</name>
<dbReference type="Proteomes" id="UP000759537">
    <property type="component" value="Unassembled WGS sequence"/>
</dbReference>
<evidence type="ECO:0000313" key="3">
    <source>
        <dbReference type="EMBL" id="KAF8462185.1"/>
    </source>
</evidence>
<feature type="transmembrane region" description="Helical" evidence="1">
    <location>
        <begin position="157"/>
        <end position="178"/>
    </location>
</feature>
<gene>
    <name evidence="3" type="ORF">DFH94DRAFT_640733</name>
</gene>
<reference evidence="3" key="2">
    <citation type="journal article" date="2020" name="Nat. Commun.">
        <title>Large-scale genome sequencing of mycorrhizal fungi provides insights into the early evolution of symbiotic traits.</title>
        <authorList>
            <person name="Miyauchi S."/>
            <person name="Kiss E."/>
            <person name="Kuo A."/>
            <person name="Drula E."/>
            <person name="Kohler A."/>
            <person name="Sanchez-Garcia M."/>
            <person name="Morin E."/>
            <person name="Andreopoulos B."/>
            <person name="Barry K.W."/>
            <person name="Bonito G."/>
            <person name="Buee M."/>
            <person name="Carver A."/>
            <person name="Chen C."/>
            <person name="Cichocki N."/>
            <person name="Clum A."/>
            <person name="Culley D."/>
            <person name="Crous P.W."/>
            <person name="Fauchery L."/>
            <person name="Girlanda M."/>
            <person name="Hayes R.D."/>
            <person name="Keri Z."/>
            <person name="LaButti K."/>
            <person name="Lipzen A."/>
            <person name="Lombard V."/>
            <person name="Magnuson J."/>
            <person name="Maillard F."/>
            <person name="Murat C."/>
            <person name="Nolan M."/>
            <person name="Ohm R.A."/>
            <person name="Pangilinan J."/>
            <person name="Pereira M.F."/>
            <person name="Perotto S."/>
            <person name="Peter M."/>
            <person name="Pfister S."/>
            <person name="Riley R."/>
            <person name="Sitrit Y."/>
            <person name="Stielow J.B."/>
            <person name="Szollosi G."/>
            <person name="Zifcakova L."/>
            <person name="Stursova M."/>
            <person name="Spatafora J.W."/>
            <person name="Tedersoo L."/>
            <person name="Vaario L.M."/>
            <person name="Yamada A."/>
            <person name="Yan M."/>
            <person name="Wang P."/>
            <person name="Xu J."/>
            <person name="Bruns T."/>
            <person name="Baldrian P."/>
            <person name="Vilgalys R."/>
            <person name="Dunand C."/>
            <person name="Henrissat B."/>
            <person name="Grigoriev I.V."/>
            <person name="Hibbett D."/>
            <person name="Nagy L.G."/>
            <person name="Martin F.M."/>
        </authorList>
    </citation>
    <scope>NUCLEOTIDE SEQUENCE</scope>
    <source>
        <strain evidence="3">Prilba</strain>
    </source>
</reference>
<accession>A0A9P5JTC7</accession>
<keyword evidence="1" id="KW-0812">Transmembrane</keyword>
<proteinExistence type="predicted"/>
<dbReference type="Pfam" id="PF20153">
    <property type="entry name" value="DUF6535"/>
    <property type="match status" value="1"/>
</dbReference>
<evidence type="ECO:0000259" key="2">
    <source>
        <dbReference type="Pfam" id="PF20153"/>
    </source>
</evidence>
<feature type="transmembrane region" description="Helical" evidence="1">
    <location>
        <begin position="21"/>
        <end position="41"/>
    </location>
</feature>
<dbReference type="AlphaFoldDB" id="A0A9P5JTC7"/>
<keyword evidence="4" id="KW-1185">Reference proteome</keyword>
<dbReference type="InterPro" id="IPR045338">
    <property type="entry name" value="DUF6535"/>
</dbReference>
<comment type="caution">
    <text evidence="3">The sequence shown here is derived from an EMBL/GenBank/DDBJ whole genome shotgun (WGS) entry which is preliminary data.</text>
</comment>
<evidence type="ECO:0000313" key="4">
    <source>
        <dbReference type="Proteomes" id="UP000759537"/>
    </source>
</evidence>
<feature type="transmembrane region" description="Helical" evidence="1">
    <location>
        <begin position="184"/>
        <end position="208"/>
    </location>
</feature>
<dbReference type="EMBL" id="WHVB01000102">
    <property type="protein sequence ID" value="KAF8462185.1"/>
    <property type="molecule type" value="Genomic_DNA"/>
</dbReference>
<keyword evidence="1" id="KW-0472">Membrane</keyword>
<protein>
    <recommendedName>
        <fullName evidence="2">DUF6535 domain-containing protein</fullName>
    </recommendedName>
</protein>
<feature type="transmembrane region" description="Helical" evidence="1">
    <location>
        <begin position="92"/>
        <end position="115"/>
    </location>
</feature>
<keyword evidence="1" id="KW-1133">Transmembrane helix</keyword>
<sequence>MYLDRSDEDDRKTTERWKGECDAILIFTGLFSAALAALLAVSVQGLQPGPQEISAFYLKNIYHLLANTTTSQPIVPPIPSDPPKFSPPKSAVFVNSLWFLSLVMSPTGALLAVFIQQWARSYLHATQGRHSPKDRARIRTFHVEGLEKFHLHWVTRAVPILIHGSLFLFFSGLPIFLFNLNRTVFNVVVTWLGLCVAGYACITLMPFFTQNSPYYSPLSSSTWWCVTKT</sequence>
<feature type="non-terminal residue" evidence="3">
    <location>
        <position position="1"/>
    </location>
</feature>
<evidence type="ECO:0000256" key="1">
    <source>
        <dbReference type="SAM" id="Phobius"/>
    </source>
</evidence>
<organism evidence="3 4">
    <name type="scientific">Russula ochroleuca</name>
    <dbReference type="NCBI Taxonomy" id="152965"/>
    <lineage>
        <taxon>Eukaryota</taxon>
        <taxon>Fungi</taxon>
        <taxon>Dikarya</taxon>
        <taxon>Basidiomycota</taxon>
        <taxon>Agaricomycotina</taxon>
        <taxon>Agaricomycetes</taxon>
        <taxon>Russulales</taxon>
        <taxon>Russulaceae</taxon>
        <taxon>Russula</taxon>
    </lineage>
</organism>
<reference evidence="3" key="1">
    <citation type="submission" date="2019-10" db="EMBL/GenBank/DDBJ databases">
        <authorList>
            <consortium name="DOE Joint Genome Institute"/>
            <person name="Kuo A."/>
            <person name="Miyauchi S."/>
            <person name="Kiss E."/>
            <person name="Drula E."/>
            <person name="Kohler A."/>
            <person name="Sanchez-Garcia M."/>
            <person name="Andreopoulos B."/>
            <person name="Barry K.W."/>
            <person name="Bonito G."/>
            <person name="Buee M."/>
            <person name="Carver A."/>
            <person name="Chen C."/>
            <person name="Cichocki N."/>
            <person name="Clum A."/>
            <person name="Culley D."/>
            <person name="Crous P.W."/>
            <person name="Fauchery L."/>
            <person name="Girlanda M."/>
            <person name="Hayes R."/>
            <person name="Keri Z."/>
            <person name="LaButti K."/>
            <person name="Lipzen A."/>
            <person name="Lombard V."/>
            <person name="Magnuson J."/>
            <person name="Maillard F."/>
            <person name="Morin E."/>
            <person name="Murat C."/>
            <person name="Nolan M."/>
            <person name="Ohm R."/>
            <person name="Pangilinan J."/>
            <person name="Pereira M."/>
            <person name="Perotto S."/>
            <person name="Peter M."/>
            <person name="Riley R."/>
            <person name="Sitrit Y."/>
            <person name="Stielow B."/>
            <person name="Szollosi G."/>
            <person name="Zifcakova L."/>
            <person name="Stursova M."/>
            <person name="Spatafora J.W."/>
            <person name="Tedersoo L."/>
            <person name="Vaario L.-M."/>
            <person name="Yamada A."/>
            <person name="Yan M."/>
            <person name="Wang P."/>
            <person name="Xu J."/>
            <person name="Bruns T."/>
            <person name="Baldrian P."/>
            <person name="Vilgalys R."/>
            <person name="Henrissat B."/>
            <person name="Grigoriev I.V."/>
            <person name="Hibbett D."/>
            <person name="Nagy L.G."/>
            <person name="Martin F.M."/>
        </authorList>
    </citation>
    <scope>NUCLEOTIDE SEQUENCE</scope>
    <source>
        <strain evidence="3">Prilba</strain>
    </source>
</reference>
<dbReference type="OrthoDB" id="2973393at2759"/>
<feature type="domain" description="DUF6535" evidence="2">
    <location>
        <begin position="2"/>
        <end position="179"/>
    </location>
</feature>